<keyword evidence="1" id="KW-0460">Magnesium</keyword>
<keyword evidence="1" id="KW-0464">Manganese</keyword>
<name>A0AAE0BRK7_9CHLO</name>
<comment type="cofactor">
    <cofactor evidence="1">
        <name>Mn(2+)</name>
        <dbReference type="ChEBI" id="CHEBI:29035"/>
    </cofactor>
</comment>
<evidence type="ECO:0000256" key="1">
    <source>
        <dbReference type="RuleBase" id="RU366020"/>
    </source>
</evidence>
<keyword evidence="1" id="KW-0904">Protein phosphatase</keyword>
<dbReference type="Proteomes" id="UP001190700">
    <property type="component" value="Unassembled WGS sequence"/>
</dbReference>
<sequence>MPTDAESFVVPVKSGDVVVLGTDGLFDNVFDRDLVDVTRNALSKPAEEKTGSPKENAAFAAKRIAEELAELAHTYSSDPWRPSPFSKAAAEAGYVYRGGKADDITVLVSVIH</sequence>
<dbReference type="AlphaFoldDB" id="A0AAE0BRK7"/>
<accession>A0AAE0BRK7</accession>
<comment type="catalytic activity">
    <reaction evidence="1">
        <text>O-phospho-L-threonyl-[protein] + H2O = L-threonyl-[protein] + phosphate</text>
        <dbReference type="Rhea" id="RHEA:47004"/>
        <dbReference type="Rhea" id="RHEA-COMP:11060"/>
        <dbReference type="Rhea" id="RHEA-COMP:11605"/>
        <dbReference type="ChEBI" id="CHEBI:15377"/>
        <dbReference type="ChEBI" id="CHEBI:30013"/>
        <dbReference type="ChEBI" id="CHEBI:43474"/>
        <dbReference type="ChEBI" id="CHEBI:61977"/>
        <dbReference type="EC" id="3.1.3.16"/>
    </reaction>
</comment>
<dbReference type="Gene3D" id="3.60.40.10">
    <property type="entry name" value="PPM-type phosphatase domain"/>
    <property type="match status" value="1"/>
</dbReference>
<evidence type="ECO:0000313" key="2">
    <source>
        <dbReference type="EMBL" id="KAK3241468.1"/>
    </source>
</evidence>
<dbReference type="SUPFAM" id="SSF81606">
    <property type="entry name" value="PP2C-like"/>
    <property type="match status" value="1"/>
</dbReference>
<gene>
    <name evidence="2" type="ORF">CYMTET_48769</name>
</gene>
<comment type="cofactor">
    <cofactor evidence="1">
        <name>Mg(2+)</name>
        <dbReference type="ChEBI" id="CHEBI:18420"/>
    </cofactor>
</comment>
<dbReference type="GO" id="GO:0004722">
    <property type="term" value="F:protein serine/threonine phosphatase activity"/>
    <property type="evidence" value="ECO:0007669"/>
    <property type="project" value="UniProtKB-EC"/>
</dbReference>
<organism evidence="2 3">
    <name type="scientific">Cymbomonas tetramitiformis</name>
    <dbReference type="NCBI Taxonomy" id="36881"/>
    <lineage>
        <taxon>Eukaryota</taxon>
        <taxon>Viridiplantae</taxon>
        <taxon>Chlorophyta</taxon>
        <taxon>Pyramimonadophyceae</taxon>
        <taxon>Pyramimonadales</taxon>
        <taxon>Pyramimonadaceae</taxon>
        <taxon>Cymbomonas</taxon>
    </lineage>
</organism>
<dbReference type="InterPro" id="IPR036457">
    <property type="entry name" value="PPM-type-like_dom_sf"/>
</dbReference>
<dbReference type="EMBL" id="LGRX02033390">
    <property type="protein sequence ID" value="KAK3241468.1"/>
    <property type="molecule type" value="Genomic_DNA"/>
</dbReference>
<comment type="caution">
    <text evidence="2">The sequence shown here is derived from an EMBL/GenBank/DDBJ whole genome shotgun (WGS) entry which is preliminary data.</text>
</comment>
<dbReference type="PANTHER" id="PTHR12320">
    <property type="entry name" value="PROTEIN PHOSPHATASE 2C"/>
    <property type="match status" value="1"/>
</dbReference>
<dbReference type="PANTHER" id="PTHR12320:SF1">
    <property type="entry name" value="PROTEIN PHOSPHATASE PTC7 HOMOLOG"/>
    <property type="match status" value="1"/>
</dbReference>
<dbReference type="InterPro" id="IPR039123">
    <property type="entry name" value="PPTC7"/>
</dbReference>
<dbReference type="EC" id="3.1.3.16" evidence="1"/>
<protein>
    <recommendedName>
        <fullName evidence="1">Protein phosphatase</fullName>
        <ecNumber evidence="1">3.1.3.16</ecNumber>
    </recommendedName>
</protein>
<comment type="catalytic activity">
    <reaction evidence="1">
        <text>O-phospho-L-seryl-[protein] + H2O = L-seryl-[protein] + phosphate</text>
        <dbReference type="Rhea" id="RHEA:20629"/>
        <dbReference type="Rhea" id="RHEA-COMP:9863"/>
        <dbReference type="Rhea" id="RHEA-COMP:11604"/>
        <dbReference type="ChEBI" id="CHEBI:15377"/>
        <dbReference type="ChEBI" id="CHEBI:29999"/>
        <dbReference type="ChEBI" id="CHEBI:43474"/>
        <dbReference type="ChEBI" id="CHEBI:83421"/>
        <dbReference type="EC" id="3.1.3.16"/>
    </reaction>
</comment>
<comment type="similarity">
    <text evidence="1">Belongs to the PP2C family.</text>
</comment>
<reference evidence="2 3" key="1">
    <citation type="journal article" date="2015" name="Genome Biol. Evol.">
        <title>Comparative Genomics of a Bacterivorous Green Alga Reveals Evolutionary Causalities and Consequences of Phago-Mixotrophic Mode of Nutrition.</title>
        <authorList>
            <person name="Burns J.A."/>
            <person name="Paasch A."/>
            <person name="Narechania A."/>
            <person name="Kim E."/>
        </authorList>
    </citation>
    <scope>NUCLEOTIDE SEQUENCE [LARGE SCALE GENOMIC DNA]</scope>
    <source>
        <strain evidence="2 3">PLY_AMNH</strain>
    </source>
</reference>
<keyword evidence="1" id="KW-0378">Hydrolase</keyword>
<keyword evidence="3" id="KW-1185">Reference proteome</keyword>
<evidence type="ECO:0000313" key="3">
    <source>
        <dbReference type="Proteomes" id="UP001190700"/>
    </source>
</evidence>
<dbReference type="GO" id="GO:0046872">
    <property type="term" value="F:metal ion binding"/>
    <property type="evidence" value="ECO:0007669"/>
    <property type="project" value="UniProtKB-UniRule"/>
</dbReference>
<keyword evidence="1" id="KW-0479">Metal-binding</keyword>
<proteinExistence type="inferred from homology"/>